<proteinExistence type="predicted"/>
<comment type="caution">
    <text evidence="2">The sequence shown here is derived from an EMBL/GenBank/DDBJ whole genome shotgun (WGS) entry which is preliminary data.</text>
</comment>
<evidence type="ECO:0000256" key="1">
    <source>
        <dbReference type="SAM" id="MobiDB-lite"/>
    </source>
</evidence>
<protein>
    <submittedName>
        <fullName evidence="2">Uncharacterized protein</fullName>
    </submittedName>
</protein>
<accession>A0AA38VE12</accession>
<gene>
    <name evidence="2" type="ORF">NKR19_g6907</name>
</gene>
<reference evidence="2" key="1">
    <citation type="submission" date="2022-07" db="EMBL/GenBank/DDBJ databases">
        <title>Fungi with potential for degradation of polypropylene.</title>
        <authorList>
            <person name="Gostincar C."/>
        </authorList>
    </citation>
    <scope>NUCLEOTIDE SEQUENCE</scope>
    <source>
        <strain evidence="2">EXF-13287</strain>
    </source>
</reference>
<sequence>MVMEMAYLEASNRRLTADNELMASKYERELSEHKATTDRQAREIESRTAEAAHYRQANEELASKVGTQSSIAARFQKLYETLKRNATLDEIQHTASQLGGHVIEAGTGGGTTLVDQQQPALHRPMYSTGTSVSPRYTNAHPTGQHPLVLFQDSRLSGTPPKEEIHPKVRISGCD</sequence>
<name>A0AA38VE12_9PEZI</name>
<evidence type="ECO:0000313" key="3">
    <source>
        <dbReference type="Proteomes" id="UP001174691"/>
    </source>
</evidence>
<feature type="region of interest" description="Disordered" evidence="1">
    <location>
        <begin position="155"/>
        <end position="174"/>
    </location>
</feature>
<organism evidence="2 3">
    <name type="scientific">Coniochaeta hoffmannii</name>
    <dbReference type="NCBI Taxonomy" id="91930"/>
    <lineage>
        <taxon>Eukaryota</taxon>
        <taxon>Fungi</taxon>
        <taxon>Dikarya</taxon>
        <taxon>Ascomycota</taxon>
        <taxon>Pezizomycotina</taxon>
        <taxon>Sordariomycetes</taxon>
        <taxon>Sordariomycetidae</taxon>
        <taxon>Coniochaetales</taxon>
        <taxon>Coniochaetaceae</taxon>
        <taxon>Coniochaeta</taxon>
    </lineage>
</organism>
<evidence type="ECO:0000313" key="2">
    <source>
        <dbReference type="EMBL" id="KAJ9143250.1"/>
    </source>
</evidence>
<dbReference type="AlphaFoldDB" id="A0AA38VE12"/>
<dbReference type="EMBL" id="JANBVN010000113">
    <property type="protein sequence ID" value="KAJ9143250.1"/>
    <property type="molecule type" value="Genomic_DNA"/>
</dbReference>
<keyword evidence="3" id="KW-1185">Reference proteome</keyword>
<dbReference type="Proteomes" id="UP001174691">
    <property type="component" value="Unassembled WGS sequence"/>
</dbReference>